<comment type="caution">
    <text evidence="3">The sequence shown here is derived from an EMBL/GenBank/DDBJ whole genome shotgun (WGS) entry which is preliminary data.</text>
</comment>
<sequence length="597" mass="66871">MSSESEEEVMAQNLERTINEMTSHDLNQQPLCIEYLTLDVDFELKSGLIHLPPTFRSLVGEDPHKHIKEFHVVCSGMRPQGVTEEQVKLRAFPFSLGDKAKDWLYSLPSGTIVSRNELKKQFLENYFPASRTTNIRKDISEIRPFSGLFEANRNLVDAASGGGTQQVKACGICTSSGHFTDACPTLQEEPTMHANTVGGFSGPSQRGHDHFSNTYNPGWRDHPNLRYDNQPQNSQRPPYQPPPHPQTNSNSGTSLEDMMKILVANTQQFQQDTRASIQNLESQVSQLASSVSRLESQGKLPSQTIINPKQNVSAITMCSEKELQFENSTRRGQAQQGKIEDSIERGHVEQGKTGEELKILPKQAEKSNLTHKEHPKVFVPKPPFPERFAKSKKKEEEREILETLRKVEVNIPLLDVIKQVPRYAKFLKELCTNKSKLRGNERVSMGENVSAIFQRKLPPKCKDPGMFSIPCKIGNIGIEKALCDLGASINVMPLSIYKYLNIGPLKETGVVIQLADCSIVYPVGGLEDILVQVNELIFSADFYVLDMMENTSPNSTSILLERPFLKTSKTKIDVDAGIVSMEFDNEVVKVNTKQPCD</sequence>
<reference evidence="3" key="2">
    <citation type="journal article" date="2024" name="Plant">
        <title>Genomic evolution and insights into agronomic trait innovations of Sesamum species.</title>
        <authorList>
            <person name="Miao H."/>
            <person name="Wang L."/>
            <person name="Qu L."/>
            <person name="Liu H."/>
            <person name="Sun Y."/>
            <person name="Le M."/>
            <person name="Wang Q."/>
            <person name="Wei S."/>
            <person name="Zheng Y."/>
            <person name="Lin W."/>
            <person name="Duan Y."/>
            <person name="Cao H."/>
            <person name="Xiong S."/>
            <person name="Wang X."/>
            <person name="Wei L."/>
            <person name="Li C."/>
            <person name="Ma Q."/>
            <person name="Ju M."/>
            <person name="Zhao R."/>
            <person name="Li G."/>
            <person name="Mu C."/>
            <person name="Tian Q."/>
            <person name="Mei H."/>
            <person name="Zhang T."/>
            <person name="Gao T."/>
            <person name="Zhang H."/>
        </authorList>
    </citation>
    <scope>NUCLEOTIDE SEQUENCE</scope>
    <source>
        <strain evidence="3">KEN8</strain>
    </source>
</reference>
<dbReference type="CDD" id="cd00303">
    <property type="entry name" value="retropepsin_like"/>
    <property type="match status" value="1"/>
</dbReference>
<dbReference type="PANTHER" id="PTHR33067:SF15">
    <property type="entry name" value="RNA-DIRECTED DNA POLYMERASE"/>
    <property type="match status" value="1"/>
</dbReference>
<dbReference type="AlphaFoldDB" id="A0AAW2NI16"/>
<dbReference type="Pfam" id="PF03732">
    <property type="entry name" value="Retrotrans_gag"/>
    <property type="match status" value="1"/>
</dbReference>
<protein>
    <recommendedName>
        <fullName evidence="2">Retrotransposon gag domain-containing protein</fullName>
    </recommendedName>
</protein>
<evidence type="ECO:0000256" key="1">
    <source>
        <dbReference type="SAM" id="MobiDB-lite"/>
    </source>
</evidence>
<evidence type="ECO:0000259" key="2">
    <source>
        <dbReference type="Pfam" id="PF03732"/>
    </source>
</evidence>
<dbReference type="PANTHER" id="PTHR33067">
    <property type="entry name" value="RNA-DIRECTED DNA POLYMERASE-RELATED"/>
    <property type="match status" value="1"/>
</dbReference>
<gene>
    <name evidence="3" type="ORF">Scaly_1925300</name>
</gene>
<feature type="region of interest" description="Disordered" evidence="1">
    <location>
        <begin position="194"/>
        <end position="253"/>
    </location>
</feature>
<proteinExistence type="predicted"/>
<dbReference type="Gene3D" id="2.40.70.10">
    <property type="entry name" value="Acid Proteases"/>
    <property type="match status" value="1"/>
</dbReference>
<dbReference type="InterPro" id="IPR021109">
    <property type="entry name" value="Peptidase_aspartic_dom_sf"/>
</dbReference>
<name>A0AAW2NI16_9LAMI</name>
<feature type="domain" description="Retrotransposon gag" evidence="2">
    <location>
        <begin position="91"/>
        <end position="143"/>
    </location>
</feature>
<accession>A0AAW2NI16</accession>
<organism evidence="3">
    <name type="scientific">Sesamum calycinum</name>
    <dbReference type="NCBI Taxonomy" id="2727403"/>
    <lineage>
        <taxon>Eukaryota</taxon>
        <taxon>Viridiplantae</taxon>
        <taxon>Streptophyta</taxon>
        <taxon>Embryophyta</taxon>
        <taxon>Tracheophyta</taxon>
        <taxon>Spermatophyta</taxon>
        <taxon>Magnoliopsida</taxon>
        <taxon>eudicotyledons</taxon>
        <taxon>Gunneridae</taxon>
        <taxon>Pentapetalae</taxon>
        <taxon>asterids</taxon>
        <taxon>lamiids</taxon>
        <taxon>Lamiales</taxon>
        <taxon>Pedaliaceae</taxon>
        <taxon>Sesamum</taxon>
    </lineage>
</organism>
<dbReference type="InterPro" id="IPR005162">
    <property type="entry name" value="Retrotrans_gag_dom"/>
</dbReference>
<dbReference type="EMBL" id="JACGWM010000011">
    <property type="protein sequence ID" value="KAL0342627.1"/>
    <property type="molecule type" value="Genomic_DNA"/>
</dbReference>
<feature type="region of interest" description="Disordered" evidence="1">
    <location>
        <begin position="369"/>
        <end position="391"/>
    </location>
</feature>
<reference evidence="3" key="1">
    <citation type="submission" date="2020-06" db="EMBL/GenBank/DDBJ databases">
        <authorList>
            <person name="Li T."/>
            <person name="Hu X."/>
            <person name="Zhang T."/>
            <person name="Song X."/>
            <person name="Zhang H."/>
            <person name="Dai N."/>
            <person name="Sheng W."/>
            <person name="Hou X."/>
            <person name="Wei L."/>
        </authorList>
    </citation>
    <scope>NUCLEOTIDE SEQUENCE</scope>
    <source>
        <strain evidence="3">KEN8</strain>
        <tissue evidence="3">Leaf</tissue>
    </source>
</reference>
<evidence type="ECO:0000313" key="3">
    <source>
        <dbReference type="EMBL" id="KAL0342627.1"/>
    </source>
</evidence>